<proteinExistence type="predicted"/>
<name>A0ACB9J6V4_9ASTR</name>
<dbReference type="Proteomes" id="UP001056120">
    <property type="component" value="Linkage Group LG05"/>
</dbReference>
<comment type="caution">
    <text evidence="1">The sequence shown here is derived from an EMBL/GenBank/DDBJ whole genome shotgun (WGS) entry which is preliminary data.</text>
</comment>
<dbReference type="EMBL" id="CM042022">
    <property type="protein sequence ID" value="KAI3815856.1"/>
    <property type="molecule type" value="Genomic_DNA"/>
</dbReference>
<evidence type="ECO:0000313" key="2">
    <source>
        <dbReference type="Proteomes" id="UP001056120"/>
    </source>
</evidence>
<reference evidence="2" key="1">
    <citation type="journal article" date="2022" name="Mol. Ecol. Resour.">
        <title>The genomes of chicory, endive, great burdock and yacon provide insights into Asteraceae palaeo-polyploidization history and plant inulin production.</title>
        <authorList>
            <person name="Fan W."/>
            <person name="Wang S."/>
            <person name="Wang H."/>
            <person name="Wang A."/>
            <person name="Jiang F."/>
            <person name="Liu H."/>
            <person name="Zhao H."/>
            <person name="Xu D."/>
            <person name="Zhang Y."/>
        </authorList>
    </citation>
    <scope>NUCLEOTIDE SEQUENCE [LARGE SCALE GENOMIC DNA]</scope>
    <source>
        <strain evidence="2">cv. Yunnan</strain>
    </source>
</reference>
<reference evidence="1 2" key="2">
    <citation type="journal article" date="2022" name="Mol. Ecol. Resour.">
        <title>The genomes of chicory, endive, great burdock and yacon provide insights into Asteraceae paleo-polyploidization history and plant inulin production.</title>
        <authorList>
            <person name="Fan W."/>
            <person name="Wang S."/>
            <person name="Wang H."/>
            <person name="Wang A."/>
            <person name="Jiang F."/>
            <person name="Liu H."/>
            <person name="Zhao H."/>
            <person name="Xu D."/>
            <person name="Zhang Y."/>
        </authorList>
    </citation>
    <scope>NUCLEOTIDE SEQUENCE [LARGE SCALE GENOMIC DNA]</scope>
    <source>
        <strain evidence="2">cv. Yunnan</strain>
        <tissue evidence="1">Leaves</tissue>
    </source>
</reference>
<keyword evidence="2" id="KW-1185">Reference proteome</keyword>
<accession>A0ACB9J6V4</accession>
<gene>
    <name evidence="1" type="ORF">L1987_15539</name>
</gene>
<sequence>MYPHDITVVGFTSPPCTLAATDSRRLPAGHAVFVFLAEHPPEVRPCPRVVKRLLTATMHHHLNLASPTQPTPPSFSASRNLAYYCWPPSPSGATTPAPRLSHDLITDVGMPPSPSSLPSIFQGFRVYTSTPLHTISFKITKWL</sequence>
<evidence type="ECO:0000313" key="1">
    <source>
        <dbReference type="EMBL" id="KAI3815856.1"/>
    </source>
</evidence>
<protein>
    <submittedName>
        <fullName evidence="1">Uncharacterized protein</fullName>
    </submittedName>
</protein>
<organism evidence="1 2">
    <name type="scientific">Smallanthus sonchifolius</name>
    <dbReference type="NCBI Taxonomy" id="185202"/>
    <lineage>
        <taxon>Eukaryota</taxon>
        <taxon>Viridiplantae</taxon>
        <taxon>Streptophyta</taxon>
        <taxon>Embryophyta</taxon>
        <taxon>Tracheophyta</taxon>
        <taxon>Spermatophyta</taxon>
        <taxon>Magnoliopsida</taxon>
        <taxon>eudicotyledons</taxon>
        <taxon>Gunneridae</taxon>
        <taxon>Pentapetalae</taxon>
        <taxon>asterids</taxon>
        <taxon>campanulids</taxon>
        <taxon>Asterales</taxon>
        <taxon>Asteraceae</taxon>
        <taxon>Asteroideae</taxon>
        <taxon>Heliantheae alliance</taxon>
        <taxon>Millerieae</taxon>
        <taxon>Smallanthus</taxon>
    </lineage>
</organism>